<keyword evidence="2" id="KW-1185">Reference proteome</keyword>
<proteinExistence type="predicted"/>
<accession>A1ZC40</accession>
<reference evidence="1 2" key="1">
    <citation type="submission" date="2007-01" db="EMBL/GenBank/DDBJ databases">
        <authorList>
            <person name="Haygood M."/>
            <person name="Podell S."/>
            <person name="Anderson C."/>
            <person name="Hopkinson B."/>
            <person name="Roe K."/>
            <person name="Barbeau K."/>
            <person name="Gaasterland T."/>
            <person name="Ferriera S."/>
            <person name="Johnson J."/>
            <person name="Kravitz S."/>
            <person name="Beeson K."/>
            <person name="Sutton G."/>
            <person name="Rogers Y.-H."/>
            <person name="Friedman R."/>
            <person name="Frazier M."/>
            <person name="Venter J.C."/>
        </authorList>
    </citation>
    <scope>NUCLEOTIDE SEQUENCE [LARGE SCALE GENOMIC DNA]</scope>
    <source>
        <strain evidence="1 2">ATCC 23134</strain>
    </source>
</reference>
<dbReference type="EMBL" id="AAWS01000001">
    <property type="protein sequence ID" value="EAY31842.1"/>
    <property type="molecule type" value="Genomic_DNA"/>
</dbReference>
<sequence>MLCRRPAGLAQHPLDIALPILPTKYFGVTIELYFYTIPKAFICSTLICFFG</sequence>
<comment type="caution">
    <text evidence="1">The sequence shown here is derived from an EMBL/GenBank/DDBJ whole genome shotgun (WGS) entry which is preliminary data.</text>
</comment>
<dbReference type="Proteomes" id="UP000004095">
    <property type="component" value="Unassembled WGS sequence"/>
</dbReference>
<gene>
    <name evidence="1" type="ORF">M23134_01871</name>
</gene>
<evidence type="ECO:0000313" key="1">
    <source>
        <dbReference type="EMBL" id="EAY31842.1"/>
    </source>
</evidence>
<evidence type="ECO:0000313" key="2">
    <source>
        <dbReference type="Proteomes" id="UP000004095"/>
    </source>
</evidence>
<name>A1ZC40_MICM2</name>
<organism evidence="1 2">
    <name type="scientific">Microscilla marina ATCC 23134</name>
    <dbReference type="NCBI Taxonomy" id="313606"/>
    <lineage>
        <taxon>Bacteria</taxon>
        <taxon>Pseudomonadati</taxon>
        <taxon>Bacteroidota</taxon>
        <taxon>Cytophagia</taxon>
        <taxon>Cytophagales</taxon>
        <taxon>Microscillaceae</taxon>
        <taxon>Microscilla</taxon>
    </lineage>
</organism>
<protein>
    <submittedName>
        <fullName evidence="1">Uncharacterized protein</fullName>
    </submittedName>
</protein>
<dbReference type="AlphaFoldDB" id="A1ZC40"/>